<protein>
    <recommendedName>
        <fullName evidence="1">Transposase IS701-like DDE domain-containing protein</fullName>
    </recommendedName>
</protein>
<dbReference type="AlphaFoldDB" id="D6TC46"/>
<accession>D6TC46</accession>
<dbReference type="InterPro" id="IPR012337">
    <property type="entry name" value="RNaseH-like_sf"/>
</dbReference>
<proteinExistence type="predicted"/>
<organism evidence="2 3">
    <name type="scientific">Ktedonobacter racemifer DSM 44963</name>
    <dbReference type="NCBI Taxonomy" id="485913"/>
    <lineage>
        <taxon>Bacteria</taxon>
        <taxon>Bacillati</taxon>
        <taxon>Chloroflexota</taxon>
        <taxon>Ktedonobacteria</taxon>
        <taxon>Ktedonobacterales</taxon>
        <taxon>Ktedonobacteraceae</taxon>
        <taxon>Ktedonobacter</taxon>
    </lineage>
</organism>
<dbReference type="InterPro" id="IPR038721">
    <property type="entry name" value="IS701-like_DDE_dom"/>
</dbReference>
<evidence type="ECO:0000313" key="2">
    <source>
        <dbReference type="EMBL" id="EFH88082.1"/>
    </source>
</evidence>
<dbReference type="SUPFAM" id="SSF53098">
    <property type="entry name" value="Ribonuclease H-like"/>
    <property type="match status" value="1"/>
</dbReference>
<dbReference type="EMBL" id="ADVG01000001">
    <property type="protein sequence ID" value="EFH88082.1"/>
    <property type="molecule type" value="Genomic_DNA"/>
</dbReference>
<name>D6TC46_KTERA</name>
<feature type="domain" description="Transposase IS701-like DDE" evidence="1">
    <location>
        <begin position="13"/>
        <end position="276"/>
    </location>
</feature>
<sequence length="448" mass="52025">MFPHPLASLLAPFRGAFTRPTWQKVVQLIEGTLLTHGRRTVTAALRAAGLQEERHFNLFHHVLSRARWSPLRISRLLLLLLVQTFVPKGATGEIVADETLERRWGPHITKCGYYHDPVRSSEKHKRISRGLRWLCLMLIVTPPWTSRPWALPFLCVLLTSEEVDMRLGRRHKTVPDWTKQLMKLVRRWLPDRAIKLVGDGAYSVVELGTACRKQQITLIAPLRFDACLYTPPPTRQPRQMGRPRLIGQRLPQFDQVLFDPHTTWQQAWVTWYGQGKRRIEWCSATALWYRGGQTPLPIRWVLNRDPEGKHEPRAYFSTDQTQSGLSIITDFMKRWCAEVTFEESRAHLGVETQRQWSDKAIERMTPCLFGLYSLVAFLGHHHHPTGDIPFQQTAWYRKRQATFADVLAVVRRHLWNDFRYSTLPQKPNVILLPRSDLSRFADIVCSSA</sequence>
<dbReference type="STRING" id="485913.Krac_9468"/>
<reference evidence="2 3" key="1">
    <citation type="journal article" date="2011" name="Stand. Genomic Sci.">
        <title>Non-contiguous finished genome sequence and contextual data of the filamentous soil bacterium Ktedonobacter racemifer type strain (SOSP1-21).</title>
        <authorList>
            <person name="Chang Y.J."/>
            <person name="Land M."/>
            <person name="Hauser L."/>
            <person name="Chertkov O."/>
            <person name="Del Rio T.G."/>
            <person name="Nolan M."/>
            <person name="Copeland A."/>
            <person name="Tice H."/>
            <person name="Cheng J.F."/>
            <person name="Lucas S."/>
            <person name="Han C."/>
            <person name="Goodwin L."/>
            <person name="Pitluck S."/>
            <person name="Ivanova N."/>
            <person name="Ovchinikova G."/>
            <person name="Pati A."/>
            <person name="Chen A."/>
            <person name="Palaniappan K."/>
            <person name="Mavromatis K."/>
            <person name="Liolios K."/>
            <person name="Brettin T."/>
            <person name="Fiebig A."/>
            <person name="Rohde M."/>
            <person name="Abt B."/>
            <person name="Goker M."/>
            <person name="Detter J.C."/>
            <person name="Woyke T."/>
            <person name="Bristow J."/>
            <person name="Eisen J.A."/>
            <person name="Markowitz V."/>
            <person name="Hugenholtz P."/>
            <person name="Kyrpides N.C."/>
            <person name="Klenk H.P."/>
            <person name="Lapidus A."/>
        </authorList>
    </citation>
    <scope>NUCLEOTIDE SEQUENCE [LARGE SCALE GENOMIC DNA]</scope>
    <source>
        <strain evidence="3">DSM 44963</strain>
    </source>
</reference>
<comment type="caution">
    <text evidence="2">The sequence shown here is derived from an EMBL/GenBank/DDBJ whole genome shotgun (WGS) entry which is preliminary data.</text>
</comment>
<dbReference type="eggNOG" id="COG3385">
    <property type="taxonomic scope" value="Bacteria"/>
</dbReference>
<dbReference type="RefSeq" id="WP_007903831.1">
    <property type="nucleotide sequence ID" value="NZ_ADVG01000001.1"/>
</dbReference>
<dbReference type="OrthoDB" id="148325at2"/>
<dbReference type="InParanoid" id="D6TC46"/>
<evidence type="ECO:0000259" key="1">
    <source>
        <dbReference type="Pfam" id="PF13546"/>
    </source>
</evidence>
<gene>
    <name evidence="2" type="ORF">Krac_9468</name>
</gene>
<dbReference type="Proteomes" id="UP000004508">
    <property type="component" value="Unassembled WGS sequence"/>
</dbReference>
<keyword evidence="3" id="KW-1185">Reference proteome</keyword>
<dbReference type="Pfam" id="PF13546">
    <property type="entry name" value="DDE_5"/>
    <property type="match status" value="1"/>
</dbReference>
<evidence type="ECO:0000313" key="3">
    <source>
        <dbReference type="Proteomes" id="UP000004508"/>
    </source>
</evidence>